<dbReference type="PANTHER" id="PTHR42685:SF18">
    <property type="entry name" value="DIGERANYLGERANYLGLYCEROPHOSPHOLIPID REDUCTASE"/>
    <property type="match status" value="1"/>
</dbReference>
<keyword evidence="2" id="KW-1185">Reference proteome</keyword>
<keyword evidence="1" id="KW-0238">DNA-binding</keyword>
<reference evidence="2" key="1">
    <citation type="submission" date="2016-02" db="EMBL/GenBank/DDBJ databases">
        <title>Paenibacillus sp. LPB0068, isolated from Crassostrea gigas.</title>
        <authorList>
            <person name="Shin S.-K."/>
            <person name="Yi H."/>
        </authorList>
    </citation>
    <scope>NUCLEOTIDE SEQUENCE [LARGE SCALE GENOMIC DNA]</scope>
    <source>
        <strain evidence="2">KCTC 23969</strain>
    </source>
</reference>
<dbReference type="Gene3D" id="3.50.50.60">
    <property type="entry name" value="FAD/NAD(P)-binding domain"/>
    <property type="match status" value="1"/>
</dbReference>
<evidence type="ECO:0000313" key="2">
    <source>
        <dbReference type="Proteomes" id="UP000092612"/>
    </source>
</evidence>
<accession>A0A1B8TPY6</accession>
<dbReference type="AlphaFoldDB" id="A0A1B8TPY6"/>
<dbReference type="PANTHER" id="PTHR42685">
    <property type="entry name" value="GERANYLGERANYL DIPHOSPHATE REDUCTASE"/>
    <property type="match status" value="1"/>
</dbReference>
<organism evidence="1 2">
    <name type="scientific">Polaribacter reichenbachii</name>
    <dbReference type="NCBI Taxonomy" id="996801"/>
    <lineage>
        <taxon>Bacteria</taxon>
        <taxon>Pseudomonadati</taxon>
        <taxon>Bacteroidota</taxon>
        <taxon>Flavobacteriia</taxon>
        <taxon>Flavobacteriales</taxon>
        <taxon>Flavobacteriaceae</taxon>
    </lineage>
</organism>
<dbReference type="Pfam" id="PF05834">
    <property type="entry name" value="Lycopene_cycl"/>
    <property type="match status" value="1"/>
</dbReference>
<gene>
    <name evidence="1" type="ORF">LPB301_16830</name>
</gene>
<dbReference type="EMBL" id="LSFL01000042">
    <property type="protein sequence ID" value="OBY61717.1"/>
    <property type="molecule type" value="Genomic_DNA"/>
</dbReference>
<evidence type="ECO:0000313" key="1">
    <source>
        <dbReference type="EMBL" id="OBY61717.1"/>
    </source>
</evidence>
<proteinExistence type="predicted"/>
<dbReference type="OrthoDB" id="9806565at2"/>
<dbReference type="Proteomes" id="UP000092612">
    <property type="component" value="Unassembled WGS sequence"/>
</dbReference>
<protein>
    <submittedName>
        <fullName evidence="1">DNA-binding protein</fullName>
    </submittedName>
</protein>
<comment type="caution">
    <text evidence="1">The sequence shown here is derived from an EMBL/GenBank/DDBJ whole genome shotgun (WGS) entry which is preliminary data.</text>
</comment>
<sequence length="369" mass="41668">MEKFDVVIVGAGTAGIILARELGKFKKKTLVLDRKKDLLEFSFNTLGSFIDLDKFGLTTNVVAQDIHTVCFHSNSVKRNLKTNLYVLDKKKVHEEIINSVDKNYVTFLTGVNIKNINKGENGNFLSVVDKDKNEYLGTVFVDASGTNGIISKKVGLIAKKTLLATGVEYNVAYKGDKTELHLLMGKDYQGGYGWIFPLKNKRAIIGFGTCDDDIVKDLKNRLHRILELPKIKKLVQKDNDNVEGGSIPITPVLDKFVVNNLICVGDCVSQVNPIVGEGYKFIFEAAIMASKAINKSIEENNIDILKDYETTWKNRFLLNYQRSKRAQERFFKYSKNNLLMDYTLFISKFISDERCVRSLSGEYGLENEV</sequence>
<dbReference type="GO" id="GO:0003677">
    <property type="term" value="F:DNA binding"/>
    <property type="evidence" value="ECO:0007669"/>
    <property type="project" value="UniProtKB-KW"/>
</dbReference>
<dbReference type="SUPFAM" id="SSF51905">
    <property type="entry name" value="FAD/NAD(P)-binding domain"/>
    <property type="match status" value="1"/>
</dbReference>
<dbReference type="STRING" id="996801.BW723_10930"/>
<dbReference type="RefSeq" id="WP_068364974.1">
    <property type="nucleotide sequence ID" value="NZ_CP019337.1"/>
</dbReference>
<dbReference type="InterPro" id="IPR036188">
    <property type="entry name" value="FAD/NAD-bd_sf"/>
</dbReference>
<dbReference type="InterPro" id="IPR050407">
    <property type="entry name" value="Geranylgeranyl_reductase"/>
</dbReference>
<name>A0A1B8TPY6_9FLAO</name>
<dbReference type="KEGG" id="prn:BW723_10930"/>